<evidence type="ECO:0000256" key="4">
    <source>
        <dbReference type="ARBA" id="ARBA00022989"/>
    </source>
</evidence>
<comment type="caution">
    <text evidence="7">The sequence shown here is derived from an EMBL/GenBank/DDBJ whole genome shotgun (WGS) entry which is preliminary data.</text>
</comment>
<dbReference type="GO" id="GO:0015171">
    <property type="term" value="F:amino acid transmembrane transporter activity"/>
    <property type="evidence" value="ECO:0007669"/>
    <property type="project" value="TreeGrafter"/>
</dbReference>
<dbReference type="PANTHER" id="PTHR30086">
    <property type="entry name" value="ARGININE EXPORTER PROTEIN ARGO"/>
    <property type="match status" value="1"/>
</dbReference>
<proteinExistence type="predicted"/>
<name>A0A840UG48_9GAMM</name>
<dbReference type="Pfam" id="PF01810">
    <property type="entry name" value="LysE"/>
    <property type="match status" value="1"/>
</dbReference>
<evidence type="ECO:0000256" key="2">
    <source>
        <dbReference type="ARBA" id="ARBA00022475"/>
    </source>
</evidence>
<evidence type="ECO:0000256" key="3">
    <source>
        <dbReference type="ARBA" id="ARBA00022692"/>
    </source>
</evidence>
<feature type="transmembrane region" description="Helical" evidence="6">
    <location>
        <begin position="130"/>
        <end position="157"/>
    </location>
</feature>
<feature type="transmembrane region" description="Helical" evidence="6">
    <location>
        <begin position="20"/>
        <end position="36"/>
    </location>
</feature>
<evidence type="ECO:0000256" key="1">
    <source>
        <dbReference type="ARBA" id="ARBA00004651"/>
    </source>
</evidence>
<dbReference type="Proteomes" id="UP000591735">
    <property type="component" value="Unassembled WGS sequence"/>
</dbReference>
<gene>
    <name evidence="7" type="ORF">HNR38_000266</name>
</gene>
<keyword evidence="4 6" id="KW-1133">Transmembrane helix</keyword>
<feature type="transmembrane region" description="Helical" evidence="6">
    <location>
        <begin position="87"/>
        <end position="109"/>
    </location>
</feature>
<comment type="subcellular location">
    <subcellularLocation>
        <location evidence="1">Cell membrane</location>
        <topology evidence="1">Multi-pass membrane protein</topology>
    </subcellularLocation>
</comment>
<keyword evidence="8" id="KW-1185">Reference proteome</keyword>
<evidence type="ECO:0000313" key="8">
    <source>
        <dbReference type="Proteomes" id="UP000591735"/>
    </source>
</evidence>
<keyword evidence="2" id="KW-1003">Cell membrane</keyword>
<evidence type="ECO:0000313" key="7">
    <source>
        <dbReference type="EMBL" id="MBB5319798.1"/>
    </source>
</evidence>
<dbReference type="AlphaFoldDB" id="A0A840UG48"/>
<reference evidence="7 8" key="1">
    <citation type="submission" date="2020-08" db="EMBL/GenBank/DDBJ databases">
        <title>Genomic Encyclopedia of Type Strains, Phase IV (KMG-IV): sequencing the most valuable type-strain genomes for metagenomic binning, comparative biology and taxonomic classification.</title>
        <authorList>
            <person name="Goeker M."/>
        </authorList>
    </citation>
    <scope>NUCLEOTIDE SEQUENCE [LARGE SCALE GENOMIC DNA]</scope>
    <source>
        <strain evidence="7 8">DSM 22359</strain>
    </source>
</reference>
<evidence type="ECO:0000256" key="5">
    <source>
        <dbReference type="ARBA" id="ARBA00023136"/>
    </source>
</evidence>
<dbReference type="PANTHER" id="PTHR30086:SF21">
    <property type="entry name" value="TRANSPORT PROTEIN"/>
    <property type="match status" value="1"/>
</dbReference>
<feature type="transmembrane region" description="Helical" evidence="6">
    <location>
        <begin position="57"/>
        <end position="81"/>
    </location>
</feature>
<feature type="transmembrane region" description="Helical" evidence="6">
    <location>
        <begin position="200"/>
        <end position="221"/>
    </location>
</feature>
<evidence type="ECO:0000256" key="6">
    <source>
        <dbReference type="SAM" id="Phobius"/>
    </source>
</evidence>
<feature type="transmembrane region" description="Helical" evidence="6">
    <location>
        <begin position="169"/>
        <end position="188"/>
    </location>
</feature>
<dbReference type="GO" id="GO:0005886">
    <property type="term" value="C:plasma membrane"/>
    <property type="evidence" value="ECO:0007669"/>
    <property type="project" value="UniProtKB-SubCell"/>
</dbReference>
<protein>
    <submittedName>
        <fullName evidence="7">RhtB (Resistance to homoserine/threonine) family protein</fullName>
    </submittedName>
</protein>
<accession>A0A840UG48</accession>
<dbReference type="InterPro" id="IPR001123">
    <property type="entry name" value="LeuE-type"/>
</dbReference>
<organism evidence="7 8">
    <name type="scientific">Marinobacter oulmenensis</name>
    <dbReference type="NCBI Taxonomy" id="643747"/>
    <lineage>
        <taxon>Bacteria</taxon>
        <taxon>Pseudomonadati</taxon>
        <taxon>Pseudomonadota</taxon>
        <taxon>Gammaproteobacteria</taxon>
        <taxon>Pseudomonadales</taxon>
        <taxon>Marinobacteraceae</taxon>
        <taxon>Marinobacter</taxon>
    </lineage>
</organism>
<keyword evidence="5 6" id="KW-0472">Membrane</keyword>
<sequence>MLAPYHIVDITGGRQTVQTYWLEFATVALVHLLAVASPGPDFAVMLRQALTQARRNAMLTAVGIGLAILVHVAYSLLGIGLIIQQSILLFTVLKVVGAVYLLWIAWHCLRAKAGGLHVDTTKREYQSGWSAFRLGFLTNALNPKATLFFVSLFSVVIDPQTPVLLQAAYGLYMALATGLWFAMVALFFTHPRVRRGFNRFGHWLDRVMGGILLLLAGQLLLSTVSGSEPPSVPSPGTDR</sequence>
<dbReference type="RefSeq" id="WP_221275611.1">
    <property type="nucleotide sequence ID" value="NZ_JACHFE010000001.1"/>
</dbReference>
<dbReference type="PIRSF" id="PIRSF006324">
    <property type="entry name" value="LeuE"/>
    <property type="match status" value="1"/>
</dbReference>
<dbReference type="EMBL" id="JACHFE010000001">
    <property type="protein sequence ID" value="MBB5319798.1"/>
    <property type="molecule type" value="Genomic_DNA"/>
</dbReference>
<keyword evidence="3 6" id="KW-0812">Transmembrane</keyword>